<sequence length="225" mass="25574">MKGTILLVEDEPGLAQSLNKEFQFEGYQVILAGDGEQAVDEFEKFQAEISLVLLDWMLPKLDGLGVLRRIRRISQVPVIMLTARDYAGDKVSGLKSGADDYVTKPFDIEELLARMEAVLRRARPSGGQEEYSLKGLTLNLKSREVIREGQIIQLTQREFLLLSEFMRRAGQVLTRDELLDAVWGADFDGQPNTVDVYVRLLRQKIDRNFSEKLLHTVRGVGYMLK</sequence>
<feature type="domain" description="Response regulatory" evidence="8">
    <location>
        <begin position="4"/>
        <end position="119"/>
    </location>
</feature>
<dbReference type="SMART" id="SM00862">
    <property type="entry name" value="Trans_reg_C"/>
    <property type="match status" value="1"/>
</dbReference>
<evidence type="ECO:0000313" key="11">
    <source>
        <dbReference type="Proteomes" id="UP000616547"/>
    </source>
</evidence>
<evidence type="ECO:0000256" key="2">
    <source>
        <dbReference type="ARBA" id="ARBA00023012"/>
    </source>
</evidence>
<gene>
    <name evidence="10" type="ORF">lacNasYZ03_17240</name>
</gene>
<keyword evidence="5" id="KW-0804">Transcription</keyword>
<dbReference type="GO" id="GO:0003677">
    <property type="term" value="F:DNA binding"/>
    <property type="evidence" value="ECO:0007669"/>
    <property type="project" value="UniProtKB-KW"/>
</dbReference>
<accession>A0ABQ3W8P9</accession>
<organism evidence="10 11">
    <name type="scientific">Lactobacillus nasalidis</name>
    <dbReference type="NCBI Taxonomy" id="2797258"/>
    <lineage>
        <taxon>Bacteria</taxon>
        <taxon>Bacillati</taxon>
        <taxon>Bacillota</taxon>
        <taxon>Bacilli</taxon>
        <taxon>Lactobacillales</taxon>
        <taxon>Lactobacillaceae</taxon>
        <taxon>Lactobacillus</taxon>
    </lineage>
</organism>
<dbReference type="Gene3D" id="6.10.250.690">
    <property type="match status" value="1"/>
</dbReference>
<keyword evidence="4 7" id="KW-0238">DNA-binding</keyword>
<protein>
    <submittedName>
        <fullName evidence="10">DNA-binding response regulator</fullName>
    </submittedName>
</protein>
<evidence type="ECO:0000256" key="3">
    <source>
        <dbReference type="ARBA" id="ARBA00023015"/>
    </source>
</evidence>
<dbReference type="SUPFAM" id="SSF46894">
    <property type="entry name" value="C-terminal effector domain of the bipartite response regulators"/>
    <property type="match status" value="1"/>
</dbReference>
<dbReference type="SMART" id="SM00448">
    <property type="entry name" value="REC"/>
    <property type="match status" value="1"/>
</dbReference>
<evidence type="ECO:0000259" key="9">
    <source>
        <dbReference type="PROSITE" id="PS51755"/>
    </source>
</evidence>
<evidence type="ECO:0000256" key="4">
    <source>
        <dbReference type="ARBA" id="ARBA00023125"/>
    </source>
</evidence>
<keyword evidence="1 6" id="KW-0597">Phosphoprotein</keyword>
<keyword evidence="11" id="KW-1185">Reference proteome</keyword>
<dbReference type="Pfam" id="PF00486">
    <property type="entry name" value="Trans_reg_C"/>
    <property type="match status" value="1"/>
</dbReference>
<dbReference type="PANTHER" id="PTHR48111:SF22">
    <property type="entry name" value="REGULATOR OF RPOS"/>
    <property type="match status" value="1"/>
</dbReference>
<dbReference type="PROSITE" id="PS51755">
    <property type="entry name" value="OMPR_PHOB"/>
    <property type="match status" value="1"/>
</dbReference>
<dbReference type="CDD" id="cd17574">
    <property type="entry name" value="REC_OmpR"/>
    <property type="match status" value="1"/>
</dbReference>
<evidence type="ECO:0000256" key="5">
    <source>
        <dbReference type="ARBA" id="ARBA00023163"/>
    </source>
</evidence>
<proteinExistence type="predicted"/>
<feature type="DNA-binding region" description="OmpR/PhoB-type" evidence="7">
    <location>
        <begin position="128"/>
        <end position="225"/>
    </location>
</feature>
<dbReference type="PANTHER" id="PTHR48111">
    <property type="entry name" value="REGULATOR OF RPOS"/>
    <property type="match status" value="1"/>
</dbReference>
<dbReference type="PROSITE" id="PS50110">
    <property type="entry name" value="RESPONSE_REGULATORY"/>
    <property type="match status" value="1"/>
</dbReference>
<feature type="domain" description="OmpR/PhoB-type" evidence="9">
    <location>
        <begin position="128"/>
        <end position="225"/>
    </location>
</feature>
<dbReference type="Pfam" id="PF00072">
    <property type="entry name" value="Response_reg"/>
    <property type="match status" value="1"/>
</dbReference>
<dbReference type="CDD" id="cd00383">
    <property type="entry name" value="trans_reg_C"/>
    <property type="match status" value="1"/>
</dbReference>
<feature type="modified residue" description="4-aspartylphosphate" evidence="6">
    <location>
        <position position="55"/>
    </location>
</feature>
<comment type="caution">
    <text evidence="10">The sequence shown here is derived from an EMBL/GenBank/DDBJ whole genome shotgun (WGS) entry which is preliminary data.</text>
</comment>
<evidence type="ECO:0000313" key="10">
    <source>
        <dbReference type="EMBL" id="GHW02037.1"/>
    </source>
</evidence>
<evidence type="ECO:0000256" key="1">
    <source>
        <dbReference type="ARBA" id="ARBA00022553"/>
    </source>
</evidence>
<dbReference type="InterPro" id="IPR001867">
    <property type="entry name" value="OmpR/PhoB-type_DNA-bd"/>
</dbReference>
<dbReference type="InterPro" id="IPR011006">
    <property type="entry name" value="CheY-like_superfamily"/>
</dbReference>
<evidence type="ECO:0000259" key="8">
    <source>
        <dbReference type="PROSITE" id="PS50110"/>
    </source>
</evidence>
<reference evidence="11" key="1">
    <citation type="submission" date="2021-01" db="EMBL/GenBank/DDBJ databases">
        <title>Draft genome sequence of Nasalis larvatus strain YZ03.</title>
        <authorList>
            <person name="Suzuki-Hashido N."/>
            <person name="Tsuchida S."/>
            <person name="Hayakawa T."/>
        </authorList>
    </citation>
    <scope>NUCLEOTIDE SEQUENCE [LARGE SCALE GENOMIC DNA]</scope>
    <source>
        <strain evidence="11">YZ03</strain>
    </source>
</reference>
<evidence type="ECO:0000256" key="7">
    <source>
        <dbReference type="PROSITE-ProRule" id="PRU01091"/>
    </source>
</evidence>
<dbReference type="EMBL" id="BOCI01000473">
    <property type="protein sequence ID" value="GHW02037.1"/>
    <property type="molecule type" value="Genomic_DNA"/>
</dbReference>
<name>A0ABQ3W8P9_9LACO</name>
<dbReference type="InterPro" id="IPR036388">
    <property type="entry name" value="WH-like_DNA-bd_sf"/>
</dbReference>
<keyword evidence="3" id="KW-0805">Transcription regulation</keyword>
<dbReference type="SUPFAM" id="SSF52172">
    <property type="entry name" value="CheY-like"/>
    <property type="match status" value="1"/>
</dbReference>
<keyword evidence="2" id="KW-0902">Two-component regulatory system</keyword>
<dbReference type="Gene3D" id="3.40.50.2300">
    <property type="match status" value="1"/>
</dbReference>
<dbReference type="Proteomes" id="UP000616547">
    <property type="component" value="Unassembled WGS sequence"/>
</dbReference>
<dbReference type="InterPro" id="IPR016032">
    <property type="entry name" value="Sig_transdc_resp-reg_C-effctor"/>
</dbReference>
<dbReference type="InterPro" id="IPR039420">
    <property type="entry name" value="WalR-like"/>
</dbReference>
<dbReference type="RefSeq" id="WP_201330518.1">
    <property type="nucleotide sequence ID" value="NZ_BOCG01000107.1"/>
</dbReference>
<dbReference type="Gene3D" id="1.10.10.10">
    <property type="entry name" value="Winged helix-like DNA-binding domain superfamily/Winged helix DNA-binding domain"/>
    <property type="match status" value="1"/>
</dbReference>
<evidence type="ECO:0000256" key="6">
    <source>
        <dbReference type="PROSITE-ProRule" id="PRU00169"/>
    </source>
</evidence>
<dbReference type="InterPro" id="IPR001789">
    <property type="entry name" value="Sig_transdc_resp-reg_receiver"/>
</dbReference>